<dbReference type="EMBL" id="JACCHJ010000001">
    <property type="protein sequence ID" value="NYK11741.1"/>
    <property type="molecule type" value="Genomic_DNA"/>
</dbReference>
<evidence type="ECO:0000313" key="3">
    <source>
        <dbReference type="Proteomes" id="UP000521075"/>
    </source>
</evidence>
<reference evidence="2 3" key="1">
    <citation type="submission" date="2020-07" db="EMBL/GenBank/DDBJ databases">
        <title>Sequencing the genomes of 1000 actinobacteria strains.</title>
        <authorList>
            <person name="Klenk H.-P."/>
        </authorList>
    </citation>
    <scope>NUCLEOTIDE SEQUENCE [LARGE SCALE GENOMIC DNA]</scope>
    <source>
        <strain evidence="2 3">DSM 15166</strain>
    </source>
</reference>
<keyword evidence="3" id="KW-1185">Reference proteome</keyword>
<name>A0A853DXU9_9MICO</name>
<dbReference type="AlphaFoldDB" id="A0A853DXU9"/>
<keyword evidence="1" id="KW-1133">Transmembrane helix</keyword>
<sequence>MEMGDASGATRARPRGAFALFVAYGGVVLTLAAGPAIMCTGLLAGDDWWIPVLVGAAISVFVIPFALANGRMIGREQREAALLSRRGRFALGEVVAIRPAVFADEDGVALTLRFADLGAPAFEVEYVCAASRGYALSDRIPALVEPESGLFAIPTKRQARELLRTTSAR</sequence>
<dbReference type="Proteomes" id="UP000521075">
    <property type="component" value="Unassembled WGS sequence"/>
</dbReference>
<proteinExistence type="predicted"/>
<protein>
    <submittedName>
        <fullName evidence="2">Uncharacterized protein</fullName>
    </submittedName>
</protein>
<accession>A0A853DXU9</accession>
<keyword evidence="1" id="KW-0812">Transmembrane</keyword>
<organism evidence="2 3">
    <name type="scientific">Leifsonia naganoensis</name>
    <dbReference type="NCBI Taxonomy" id="150025"/>
    <lineage>
        <taxon>Bacteria</taxon>
        <taxon>Bacillati</taxon>
        <taxon>Actinomycetota</taxon>
        <taxon>Actinomycetes</taxon>
        <taxon>Micrococcales</taxon>
        <taxon>Microbacteriaceae</taxon>
        <taxon>Leifsonia</taxon>
    </lineage>
</organism>
<evidence type="ECO:0000256" key="1">
    <source>
        <dbReference type="SAM" id="Phobius"/>
    </source>
</evidence>
<feature type="transmembrane region" description="Helical" evidence="1">
    <location>
        <begin position="49"/>
        <end position="68"/>
    </location>
</feature>
<evidence type="ECO:0000313" key="2">
    <source>
        <dbReference type="EMBL" id="NYK11741.1"/>
    </source>
</evidence>
<dbReference type="RefSeq" id="WP_179702108.1">
    <property type="nucleotide sequence ID" value="NZ_BAAAHA010000002.1"/>
</dbReference>
<gene>
    <name evidence="2" type="ORF">HNR14_003622</name>
</gene>
<keyword evidence="1" id="KW-0472">Membrane</keyword>
<comment type="caution">
    <text evidence="2">The sequence shown here is derived from an EMBL/GenBank/DDBJ whole genome shotgun (WGS) entry which is preliminary data.</text>
</comment>
<feature type="transmembrane region" description="Helical" evidence="1">
    <location>
        <begin position="21"/>
        <end position="43"/>
    </location>
</feature>